<dbReference type="Proteomes" id="UP000279236">
    <property type="component" value="Unassembled WGS sequence"/>
</dbReference>
<evidence type="ECO:0000256" key="2">
    <source>
        <dbReference type="SAM" id="MobiDB-lite"/>
    </source>
</evidence>
<gene>
    <name evidence="4" type="ORF">EHS24_000672</name>
</gene>
<feature type="compositionally biased region" description="Polar residues" evidence="2">
    <location>
        <begin position="848"/>
        <end position="860"/>
    </location>
</feature>
<feature type="domain" description="FHF complex subunit HOOK-interacting protein C-terminal" evidence="3">
    <location>
        <begin position="697"/>
        <end position="815"/>
    </location>
</feature>
<dbReference type="InterPro" id="IPR045669">
    <property type="entry name" value="FHIP_C"/>
</dbReference>
<dbReference type="Pfam" id="PF10257">
    <property type="entry name" value="RAI16-like"/>
    <property type="match status" value="1"/>
</dbReference>
<dbReference type="AlphaFoldDB" id="A0A427YAT9"/>
<dbReference type="EMBL" id="RSCE01000001">
    <property type="protein sequence ID" value="RSH88145.1"/>
    <property type="molecule type" value="Genomic_DNA"/>
</dbReference>
<feature type="compositionally biased region" description="Low complexity" evidence="2">
    <location>
        <begin position="890"/>
        <end position="909"/>
    </location>
</feature>
<evidence type="ECO:0000256" key="1">
    <source>
        <dbReference type="ARBA" id="ARBA00024336"/>
    </source>
</evidence>
<dbReference type="PANTHER" id="PTHR21705">
    <property type="entry name" value="RAI16 PROTEIN-RELATED"/>
    <property type="match status" value="1"/>
</dbReference>
<comment type="caution">
    <text evidence="4">The sequence shown here is derived from an EMBL/GenBank/DDBJ whole genome shotgun (WGS) entry which is preliminary data.</text>
</comment>
<comment type="similarity">
    <text evidence="1">Belongs to the FHIP family.</text>
</comment>
<evidence type="ECO:0000259" key="3">
    <source>
        <dbReference type="Pfam" id="PF19314"/>
    </source>
</evidence>
<sequence>MEVSTFFTRLLQAPKPAASAQAPDDVADFDTAWTALKDTLEHPDERQLARGIAVTDVPRQLKHLVDALVYEGNRVDEDTTGACLEYFLRLDILAQLERLSERDRPRGVKAEVLRAVNNLVVLLPERFLVHNAVHRPLRRLLRNCVGDAPVEKVDGEARVLGAAAAEDHDNSALDEDLVDLMCIICSRMRAYPPLLLIFFHDKGWLVPHASSGAPPLPASPPAATATLDPARALSPAPSTKTGMSAASAASADPTATHFEFLLFSYLLRFVHREGRTGDFARAGLLFLFDIAFLTGEEGDGLSMTPGVDGVDPLQDARDALAEYILDGDFADVMAAGLGAAYSVLPSKVRVPSLAEQAREDPELDRSGGMQLGADVEEDDFDLPSSADFEVRAQLDLLLKLFGFLQDILYRCRSPVLHADPMARTVSSAQVLGPAVADAALDAIQTAFVDNVLYPSILECSSSDGSAVAVLTYLDVLLANLEDGPVLQRVLEVLMDADAAVPVFSPQSKKKHRKTGAMDFVTPTTGHPEYYHSEGRFTLRDLVLDNLRSSVSEASTAALHLLSTLLSDHCRRVTPMLLTVVREPMATALARRTLPPAGAEDGPSPLPMPVNSTDVHLQEPELYGALVPRLDEGVPMGIDTAAGFASYLTDAHAVLETDGCWLAARIPLQFVQDDGKPALLRVGEYDQDPLQHALSPSDPVVRQILSDLASWFTASPDKNVALTGTISSLIQCPNRSLAGWLLYNVPEVDPWQATDDATSEVSVGERGARSASREDAPAQTLPAVYQILRELVRHVGQFRGTVEGFDRLLAERRQGLLFADHLQEAMSVMLEADVTSPPYSPRLGFPQASRKQSGLATSLKTWLSPRKKPSTPSLASPASAPTPPPPAPDFGGSPATPGTPSTPSRPRSGTMSGEPGGIITAPDHNLPFKSHYAQVADVGHLEVETVAGVSSGPWAPRMTPSLSLPSTPRFGDEAYLEDVSPTSPTDTVTRTTQSTVSVVLDNCIVLEELIKELVALITARRALGIDQVGFV</sequence>
<protein>
    <recommendedName>
        <fullName evidence="3">FHF complex subunit HOOK-interacting protein C-terminal domain-containing protein</fullName>
    </recommendedName>
</protein>
<dbReference type="GeneID" id="39585215"/>
<evidence type="ECO:0000313" key="4">
    <source>
        <dbReference type="EMBL" id="RSH88145.1"/>
    </source>
</evidence>
<dbReference type="Pfam" id="PF19314">
    <property type="entry name" value="DUF5917"/>
    <property type="match status" value="1"/>
</dbReference>
<feature type="region of interest" description="Disordered" evidence="2">
    <location>
        <begin position="840"/>
        <end position="920"/>
    </location>
</feature>
<reference evidence="4 5" key="1">
    <citation type="submission" date="2018-11" db="EMBL/GenBank/DDBJ databases">
        <title>Genome sequence of Apiotrichum porosum DSM 27194.</title>
        <authorList>
            <person name="Aliyu H."/>
            <person name="Gorte O."/>
            <person name="Ochsenreither K."/>
        </authorList>
    </citation>
    <scope>NUCLEOTIDE SEQUENCE [LARGE SCALE GENOMIC DNA]</scope>
    <source>
        <strain evidence="4 5">DSM 27194</strain>
    </source>
</reference>
<dbReference type="PANTHER" id="PTHR21705:SF11">
    <property type="entry name" value="FHIP FAMILY PROTEIN CG3558"/>
    <property type="match status" value="1"/>
</dbReference>
<dbReference type="RefSeq" id="XP_028480353.1">
    <property type="nucleotide sequence ID" value="XM_028616496.1"/>
</dbReference>
<name>A0A427YAT9_9TREE</name>
<proteinExistence type="inferred from homology"/>
<evidence type="ECO:0000313" key="5">
    <source>
        <dbReference type="Proteomes" id="UP000279236"/>
    </source>
</evidence>
<dbReference type="InterPro" id="IPR019384">
    <property type="entry name" value="FHIP"/>
</dbReference>
<keyword evidence="5" id="KW-1185">Reference proteome</keyword>
<feature type="region of interest" description="Disordered" evidence="2">
    <location>
        <begin position="753"/>
        <end position="775"/>
    </location>
</feature>
<accession>A0A427YAT9</accession>
<dbReference type="STRING" id="105984.A0A427YAT9"/>
<feature type="compositionally biased region" description="Low complexity" evidence="2">
    <location>
        <begin position="869"/>
        <end position="878"/>
    </location>
</feature>
<organism evidence="4 5">
    <name type="scientific">Apiotrichum porosum</name>
    <dbReference type="NCBI Taxonomy" id="105984"/>
    <lineage>
        <taxon>Eukaryota</taxon>
        <taxon>Fungi</taxon>
        <taxon>Dikarya</taxon>
        <taxon>Basidiomycota</taxon>
        <taxon>Agaricomycotina</taxon>
        <taxon>Tremellomycetes</taxon>
        <taxon>Trichosporonales</taxon>
        <taxon>Trichosporonaceae</taxon>
        <taxon>Apiotrichum</taxon>
    </lineage>
</organism>
<feature type="compositionally biased region" description="Basic and acidic residues" evidence="2">
    <location>
        <begin position="765"/>
        <end position="775"/>
    </location>
</feature>
<dbReference type="OrthoDB" id="5350595at2759"/>